<keyword evidence="11" id="KW-0732">Signal</keyword>
<dbReference type="Gene3D" id="1.10.287.130">
    <property type="match status" value="1"/>
</dbReference>
<dbReference type="InterPro" id="IPR005467">
    <property type="entry name" value="His_kinase_dom"/>
</dbReference>
<evidence type="ECO:0000256" key="6">
    <source>
        <dbReference type="ARBA" id="ARBA00022777"/>
    </source>
</evidence>
<dbReference type="EMBL" id="FWYF01000001">
    <property type="protein sequence ID" value="SMD32495.1"/>
    <property type="molecule type" value="Genomic_DNA"/>
</dbReference>
<dbReference type="InterPro" id="IPR011990">
    <property type="entry name" value="TPR-like_helical_dom_sf"/>
</dbReference>
<accession>A0A1W2G742</accession>
<protein>
    <recommendedName>
        <fullName evidence="2">histidine kinase</fullName>
        <ecNumber evidence="2">2.7.13.3</ecNumber>
    </recommendedName>
</protein>
<dbReference type="Gene3D" id="3.30.565.10">
    <property type="entry name" value="Histidine kinase-like ATPase, C-terminal domain"/>
    <property type="match status" value="1"/>
</dbReference>
<feature type="repeat" description="TPR" evidence="9">
    <location>
        <begin position="246"/>
        <end position="279"/>
    </location>
</feature>
<evidence type="ECO:0000256" key="5">
    <source>
        <dbReference type="ARBA" id="ARBA00022741"/>
    </source>
</evidence>
<dbReference type="GO" id="GO:0005524">
    <property type="term" value="F:ATP binding"/>
    <property type="evidence" value="ECO:0007669"/>
    <property type="project" value="UniProtKB-KW"/>
</dbReference>
<evidence type="ECO:0000259" key="12">
    <source>
        <dbReference type="PROSITE" id="PS50109"/>
    </source>
</evidence>
<evidence type="ECO:0000313" key="13">
    <source>
        <dbReference type="EMBL" id="SMD32495.1"/>
    </source>
</evidence>
<dbReference type="Pfam" id="PF13424">
    <property type="entry name" value="TPR_12"/>
    <property type="match status" value="2"/>
</dbReference>
<dbReference type="GO" id="GO:0030295">
    <property type="term" value="F:protein kinase activator activity"/>
    <property type="evidence" value="ECO:0007669"/>
    <property type="project" value="TreeGrafter"/>
</dbReference>
<dbReference type="CDD" id="cd00082">
    <property type="entry name" value="HisKA"/>
    <property type="match status" value="1"/>
</dbReference>
<dbReference type="SMART" id="SM00028">
    <property type="entry name" value="TPR"/>
    <property type="match status" value="5"/>
</dbReference>
<dbReference type="InterPro" id="IPR019734">
    <property type="entry name" value="TPR_rpt"/>
</dbReference>
<dbReference type="InterPro" id="IPR050351">
    <property type="entry name" value="BphY/WalK/GraS-like"/>
</dbReference>
<reference evidence="13 14" key="1">
    <citation type="submission" date="2017-04" db="EMBL/GenBank/DDBJ databases">
        <authorList>
            <person name="Afonso C.L."/>
            <person name="Miller P.J."/>
            <person name="Scott M.A."/>
            <person name="Spackman E."/>
            <person name="Goraichik I."/>
            <person name="Dimitrov K.M."/>
            <person name="Suarez D.L."/>
            <person name="Swayne D.E."/>
        </authorList>
    </citation>
    <scope>NUCLEOTIDE SEQUENCE [LARGE SCALE GENOMIC DNA]</scope>
    <source>
        <strain evidence="13 14">DSM 26133</strain>
    </source>
</reference>
<evidence type="ECO:0000256" key="1">
    <source>
        <dbReference type="ARBA" id="ARBA00000085"/>
    </source>
</evidence>
<organism evidence="13 14">
    <name type="scientific">Reichenbachiella faecimaris</name>
    <dbReference type="NCBI Taxonomy" id="692418"/>
    <lineage>
        <taxon>Bacteria</taxon>
        <taxon>Pseudomonadati</taxon>
        <taxon>Bacteroidota</taxon>
        <taxon>Cytophagia</taxon>
        <taxon>Cytophagales</taxon>
        <taxon>Reichenbachiellaceae</taxon>
        <taxon>Reichenbachiella</taxon>
    </lineage>
</organism>
<dbReference type="InterPro" id="IPR004358">
    <property type="entry name" value="Sig_transdc_His_kin-like_C"/>
</dbReference>
<dbReference type="SMART" id="SM00387">
    <property type="entry name" value="HATPase_c"/>
    <property type="match status" value="1"/>
</dbReference>
<feature type="repeat" description="TPR" evidence="9">
    <location>
        <begin position="126"/>
        <end position="159"/>
    </location>
</feature>
<evidence type="ECO:0000256" key="10">
    <source>
        <dbReference type="SAM" id="Phobius"/>
    </source>
</evidence>
<comment type="catalytic activity">
    <reaction evidence="1">
        <text>ATP + protein L-histidine = ADP + protein N-phospho-L-histidine.</text>
        <dbReference type="EC" id="2.7.13.3"/>
    </reaction>
</comment>
<keyword evidence="3" id="KW-0597">Phosphoprotein</keyword>
<dbReference type="PROSITE" id="PS50109">
    <property type="entry name" value="HIS_KIN"/>
    <property type="match status" value="1"/>
</dbReference>
<evidence type="ECO:0000256" key="7">
    <source>
        <dbReference type="ARBA" id="ARBA00022840"/>
    </source>
</evidence>
<dbReference type="InterPro" id="IPR003594">
    <property type="entry name" value="HATPase_dom"/>
</dbReference>
<feature type="transmembrane region" description="Helical" evidence="10">
    <location>
        <begin position="409"/>
        <end position="428"/>
    </location>
</feature>
<dbReference type="PROSITE" id="PS50005">
    <property type="entry name" value="TPR"/>
    <property type="match status" value="3"/>
</dbReference>
<evidence type="ECO:0000256" key="3">
    <source>
        <dbReference type="ARBA" id="ARBA00022553"/>
    </source>
</evidence>
<keyword evidence="7" id="KW-0067">ATP-binding</keyword>
<feature type="domain" description="Histidine kinase" evidence="12">
    <location>
        <begin position="450"/>
        <end position="668"/>
    </location>
</feature>
<keyword evidence="10" id="KW-0472">Membrane</keyword>
<dbReference type="SUPFAM" id="SSF81901">
    <property type="entry name" value="HCP-like"/>
    <property type="match status" value="1"/>
</dbReference>
<dbReference type="SUPFAM" id="SSF48452">
    <property type="entry name" value="TPR-like"/>
    <property type="match status" value="1"/>
</dbReference>
<dbReference type="FunFam" id="3.30.565.10:FF:000006">
    <property type="entry name" value="Sensor histidine kinase WalK"/>
    <property type="match status" value="1"/>
</dbReference>
<keyword evidence="10" id="KW-0812">Transmembrane</keyword>
<dbReference type="SUPFAM" id="SSF47384">
    <property type="entry name" value="Homodimeric domain of signal transducing histidine kinase"/>
    <property type="match status" value="1"/>
</dbReference>
<evidence type="ECO:0000313" key="14">
    <source>
        <dbReference type="Proteomes" id="UP000192472"/>
    </source>
</evidence>
<proteinExistence type="predicted"/>
<dbReference type="Gene3D" id="1.25.40.10">
    <property type="entry name" value="Tetratricopeptide repeat domain"/>
    <property type="match status" value="2"/>
</dbReference>
<dbReference type="SUPFAM" id="SSF55874">
    <property type="entry name" value="ATPase domain of HSP90 chaperone/DNA topoisomerase II/histidine kinase"/>
    <property type="match status" value="1"/>
</dbReference>
<evidence type="ECO:0000256" key="2">
    <source>
        <dbReference type="ARBA" id="ARBA00012438"/>
    </source>
</evidence>
<keyword evidence="9" id="KW-0802">TPR repeat</keyword>
<dbReference type="PANTHER" id="PTHR42878">
    <property type="entry name" value="TWO-COMPONENT HISTIDINE KINASE"/>
    <property type="match status" value="1"/>
</dbReference>
<feature type="chain" id="PRO_5013343296" description="histidine kinase" evidence="11">
    <location>
        <begin position="23"/>
        <end position="668"/>
    </location>
</feature>
<gene>
    <name evidence="13" type="ORF">SAMN04488029_0840</name>
</gene>
<evidence type="ECO:0000256" key="4">
    <source>
        <dbReference type="ARBA" id="ARBA00022679"/>
    </source>
</evidence>
<sequence length="668" mass="75593">MRILKNLIITYVLLSSFFHICAQTPELDSLQNSLSQRTVDNIEKVDLLLQISLKSNRYDLNKTYEYSQAAFDIADSIGYINGQAQALRMIAEYYMRRPGNDKDTALVILNDALDIQHGADDGVGIGRIYRSMGTCYFFLNKFPEALDYSYRSLELLEKSGLNEEVANVSTNIGSMHLMQRNFDQALDYYLRALGVFEELAQPYKIGVCTFNIADVYLTLGNSEKAEEYLAIAMPILKELNLVTMLPSGLNSYGRISLMQGEYTQALEYFKKALEQNESMEILPSKCDNLIGLTETHLTMGQYSRAKKYGEEALELAKSVNIVERRRQILELMSQVYAGLGKFKEAYEIHTTFKSLSDSLFNELNIKKITGLEYQYEFEKEKEMLILKQKEKDVLQQSKIERELILRNSFIAGFILLLLFGVVLFKNLVEKRKANKKLEAINKSKDDIFAVISHDLRSPVGNIKAFIDLIISSPNQYDQKETMMVLAKLGAQSTTVYNILENLLVWAKSQRKGTALNLEEQPVQNVIFENVNLLQEKLKEKQIQIENEVDESLTMSFDHTLISTVVRNVLANAIKFSKDGGKILIHAVSIDQGVKVSISDHGVGMDAQTLEGLFDQSSYNSSSGTHEERGSGLGLKLCKDFVEMHGGSIWMESKEGQGSTCHFTLNRLE</sequence>
<keyword evidence="14" id="KW-1185">Reference proteome</keyword>
<dbReference type="OrthoDB" id="1269247at2"/>
<dbReference type="Proteomes" id="UP000192472">
    <property type="component" value="Unassembled WGS sequence"/>
</dbReference>
<dbReference type="GO" id="GO:0007234">
    <property type="term" value="P:osmosensory signaling via phosphorelay pathway"/>
    <property type="evidence" value="ECO:0007669"/>
    <property type="project" value="TreeGrafter"/>
</dbReference>
<dbReference type="RefSeq" id="WP_084371151.1">
    <property type="nucleotide sequence ID" value="NZ_FWYF01000001.1"/>
</dbReference>
<evidence type="ECO:0000256" key="11">
    <source>
        <dbReference type="SAM" id="SignalP"/>
    </source>
</evidence>
<dbReference type="GO" id="GO:0000156">
    <property type="term" value="F:phosphorelay response regulator activity"/>
    <property type="evidence" value="ECO:0007669"/>
    <property type="project" value="TreeGrafter"/>
</dbReference>
<name>A0A1W2G742_REIFA</name>
<dbReference type="AlphaFoldDB" id="A0A1W2G742"/>
<keyword evidence="10" id="KW-1133">Transmembrane helix</keyword>
<feature type="signal peptide" evidence="11">
    <location>
        <begin position="1"/>
        <end position="22"/>
    </location>
</feature>
<evidence type="ECO:0000256" key="9">
    <source>
        <dbReference type="PROSITE-ProRule" id="PRU00339"/>
    </source>
</evidence>
<keyword evidence="8" id="KW-0902">Two-component regulatory system</keyword>
<dbReference type="InterPro" id="IPR036890">
    <property type="entry name" value="HATPase_C_sf"/>
</dbReference>
<keyword evidence="5" id="KW-0547">Nucleotide-binding</keyword>
<dbReference type="Pfam" id="PF02518">
    <property type="entry name" value="HATPase_c"/>
    <property type="match status" value="1"/>
</dbReference>
<dbReference type="PRINTS" id="PR00344">
    <property type="entry name" value="BCTRLSENSOR"/>
</dbReference>
<feature type="repeat" description="TPR" evidence="9">
    <location>
        <begin position="166"/>
        <end position="199"/>
    </location>
</feature>
<dbReference type="GO" id="GO:0000155">
    <property type="term" value="F:phosphorelay sensor kinase activity"/>
    <property type="evidence" value="ECO:0007669"/>
    <property type="project" value="InterPro"/>
</dbReference>
<keyword evidence="6" id="KW-0418">Kinase</keyword>
<dbReference type="InterPro" id="IPR003661">
    <property type="entry name" value="HisK_dim/P_dom"/>
</dbReference>
<dbReference type="PANTHER" id="PTHR42878:SF7">
    <property type="entry name" value="SENSOR HISTIDINE KINASE GLRK"/>
    <property type="match status" value="1"/>
</dbReference>
<dbReference type="EC" id="2.7.13.3" evidence="2"/>
<dbReference type="CDD" id="cd00075">
    <property type="entry name" value="HATPase"/>
    <property type="match status" value="1"/>
</dbReference>
<keyword evidence="4" id="KW-0808">Transferase</keyword>
<evidence type="ECO:0000256" key="8">
    <source>
        <dbReference type="ARBA" id="ARBA00023012"/>
    </source>
</evidence>
<dbReference type="STRING" id="692418.SAMN04488029_0840"/>
<dbReference type="InterPro" id="IPR036097">
    <property type="entry name" value="HisK_dim/P_sf"/>
</dbReference>